<accession>A0ABP1FNT9</accession>
<gene>
    <name evidence="2" type="primary">g2241</name>
    <name evidence="2" type="ORF">VP750_LOCUS1919</name>
</gene>
<dbReference type="PANTHER" id="PTHR40375">
    <property type="entry name" value="SPORULATION-SPECIFIC PROTEIN 22"/>
    <property type="match status" value="1"/>
</dbReference>
<sequence length="744" mass="80504">MQLEGTDQADAELLAAVLQKDASAELCLAALSAALKAPRCSALKSAADIVMERFAEDATVPLRIVEALLEASRERDTSKEREALTLEIARSKNRLQLFRKEDDSAKDQRKSMHELLWNHATLHIASKDYRTSMEFYTAALAYAEADAKAPIACQLAQARLAVQKLNKRSLKSPLAAIAAENKARKALDRLRPLNDSWKIISGALTMLLTEAECATAPAPVLASIKESLRMLWEDTVAVPIPSTTGDAILVYLLIKLMKETEQGYELQVAFSAAGGNRMSDDEGGGDDDDSDDGSSQKRIHHRLAEVFDQARERLAVVGKENFFGVLPPSILAKSAGPAAATANTAGVPLAAALMFRACGSFYDAAATRTPQEEVARVNAYVNATRNAQLAWGKDPSCESTLSILHDMHRKASAGLKAAKQLPTVNPEDLEMYARIMCTLGGVPYMAAKAALHAAFTAKKSETLLAAAVLFKASGSFFGAPPSPSPEDMSTQTSAYLLGAKSALDKHSKHLHCKLSLSLLMDLHKRASAALEAVAQVPIKPERLETHTNLLSDPGSMTGDEMAHLGYLCLHGVEDRGRKHPPSPLIPAAKAAWRAALQLMRSQTEPPCMKAFAMAAQHLYVFSSEKEKLALLAENGAYVRSMDSPSYHSEELEALTKVVWSRGMHIKSSRHVAGLAFMAAALSLMDLTEGGKASKEAFQHQYDEEVKKAQRMSEAGSYVGGALTDDMDDDVDEIFHVHKAIMNIS</sequence>
<protein>
    <submittedName>
        <fullName evidence="2">G2241 protein</fullName>
    </submittedName>
</protein>
<evidence type="ECO:0000256" key="1">
    <source>
        <dbReference type="SAM" id="MobiDB-lite"/>
    </source>
</evidence>
<dbReference type="EMBL" id="CAXHTA020000003">
    <property type="protein sequence ID" value="CAL5220260.1"/>
    <property type="molecule type" value="Genomic_DNA"/>
</dbReference>
<reference evidence="2 3" key="1">
    <citation type="submission" date="2024-06" db="EMBL/GenBank/DDBJ databases">
        <authorList>
            <person name="Kraege A."/>
            <person name="Thomma B."/>
        </authorList>
    </citation>
    <scope>NUCLEOTIDE SEQUENCE [LARGE SCALE GENOMIC DNA]</scope>
</reference>
<proteinExistence type="predicted"/>
<dbReference type="Proteomes" id="UP001497392">
    <property type="component" value="Unassembled WGS sequence"/>
</dbReference>
<keyword evidence="3" id="KW-1185">Reference proteome</keyword>
<evidence type="ECO:0000313" key="2">
    <source>
        <dbReference type="EMBL" id="CAL5220260.1"/>
    </source>
</evidence>
<dbReference type="PANTHER" id="PTHR40375:SF2">
    <property type="entry name" value="SPORULATION-SPECIFIC PROTEIN 22"/>
    <property type="match status" value="1"/>
</dbReference>
<evidence type="ECO:0000313" key="3">
    <source>
        <dbReference type="Proteomes" id="UP001497392"/>
    </source>
</evidence>
<feature type="compositionally biased region" description="Acidic residues" evidence="1">
    <location>
        <begin position="281"/>
        <end position="292"/>
    </location>
</feature>
<dbReference type="InterPro" id="IPR039057">
    <property type="entry name" value="Spo22/ZIP4"/>
</dbReference>
<organism evidence="2 3">
    <name type="scientific">Coccomyxa viridis</name>
    <dbReference type="NCBI Taxonomy" id="1274662"/>
    <lineage>
        <taxon>Eukaryota</taxon>
        <taxon>Viridiplantae</taxon>
        <taxon>Chlorophyta</taxon>
        <taxon>core chlorophytes</taxon>
        <taxon>Trebouxiophyceae</taxon>
        <taxon>Trebouxiophyceae incertae sedis</taxon>
        <taxon>Coccomyxaceae</taxon>
        <taxon>Coccomyxa</taxon>
    </lineage>
</organism>
<feature type="region of interest" description="Disordered" evidence="1">
    <location>
        <begin position="275"/>
        <end position="296"/>
    </location>
</feature>
<name>A0ABP1FNT9_9CHLO</name>
<comment type="caution">
    <text evidence="2">The sequence shown here is derived from an EMBL/GenBank/DDBJ whole genome shotgun (WGS) entry which is preliminary data.</text>
</comment>